<comment type="caution">
    <text evidence="1">The sequence shown here is derived from an EMBL/GenBank/DDBJ whole genome shotgun (WGS) entry which is preliminary data.</text>
</comment>
<dbReference type="AlphaFoldDB" id="A0A432G7Z0"/>
<sequence>MWERILNKKIYFISLALALFVTGFSLPAFAFPEYTSRQKALKLAGVLDHGYFKSIKISSVFVKNRGKDDYYLQAILDDGSSRKWLINRIREWAQTDELILSKNRALVFPTPESTDFGVLDKNKFYRIILNSTAFVKTFGKHDILDGKSLVLGIRRFRILQAEDSKYMKTDKFGDRYRYVLELENGSREFFTYSDAFLFLQRTALLEKAPENVSVLRKTFKVRELKKIPLQIEDELREIRRFGIEVVFDGPILMSPDRFPFQVVEQKMRDPETGRYKAQFFLQIIFPNSEKIREIPGFNNHEYLRYVEIDTDVEHQKRVILSAMVNPNALDLPPYIEVTDRNSVVVNFFSSTDQSLIQPPDLLASHSAGELPRSVFTPDQLETEFETHYMEAVGLIRTAQNEMNMSVKIETYFKALDTLKKAALTAEFDIQIAQALNQRDILLLTMPKLIIRNVQMTILALQLDDLNIKPDPVLTVKLLKQLNHAENYASTQDQRQKIASLQSILR</sequence>
<organism evidence="1 4">
    <name type="scientific">SAR324 cluster bacterium</name>
    <dbReference type="NCBI Taxonomy" id="2024889"/>
    <lineage>
        <taxon>Bacteria</taxon>
        <taxon>Deltaproteobacteria</taxon>
        <taxon>SAR324 cluster</taxon>
    </lineage>
</organism>
<dbReference type="Proteomes" id="UP000286801">
    <property type="component" value="Unassembled WGS sequence"/>
</dbReference>
<name>A0A432G7Z0_9DELT</name>
<dbReference type="EMBL" id="QNZL01000150">
    <property type="protein sequence ID" value="RTZ79398.1"/>
    <property type="molecule type" value="Genomic_DNA"/>
</dbReference>
<evidence type="ECO:0000313" key="1">
    <source>
        <dbReference type="EMBL" id="RTZ79398.1"/>
    </source>
</evidence>
<evidence type="ECO:0000313" key="3">
    <source>
        <dbReference type="Proteomes" id="UP000286732"/>
    </source>
</evidence>
<evidence type="ECO:0000313" key="2">
    <source>
        <dbReference type="EMBL" id="RTZ81427.1"/>
    </source>
</evidence>
<reference evidence="3 4" key="1">
    <citation type="submission" date="2018-06" db="EMBL/GenBank/DDBJ databases">
        <title>Combined omics and stable isotope probing to characterize newly discovered Mariana Back-Arc vent microbial communities.</title>
        <authorList>
            <person name="Trembath-Reichert E."/>
            <person name="Huber J.A."/>
        </authorList>
    </citation>
    <scope>NUCLEOTIDE SEQUENCE [LARGE SCALE GENOMIC DNA]</scope>
    <source>
        <strain evidence="1">MAG 63_1</strain>
        <strain evidence="2">MAG 63_2</strain>
    </source>
</reference>
<protein>
    <submittedName>
        <fullName evidence="1">Uncharacterized protein</fullName>
    </submittedName>
</protein>
<accession>A0A432G7Z0</accession>
<evidence type="ECO:0000313" key="4">
    <source>
        <dbReference type="Proteomes" id="UP000286801"/>
    </source>
</evidence>
<dbReference type="Proteomes" id="UP000286732">
    <property type="component" value="Unassembled WGS sequence"/>
</dbReference>
<dbReference type="EMBL" id="QNZM01000108">
    <property type="protein sequence ID" value="RTZ81427.1"/>
    <property type="molecule type" value="Genomic_DNA"/>
</dbReference>
<proteinExistence type="predicted"/>
<gene>
    <name evidence="1" type="ORF">DSY97_05455</name>
    <name evidence="2" type="ORF">DSY98_02665</name>
</gene>